<name>A0A918IUA3_9FLAO</name>
<comment type="caution">
    <text evidence="1">The sequence shown here is derived from an EMBL/GenBank/DDBJ whole genome shotgun (WGS) entry which is preliminary data.</text>
</comment>
<evidence type="ECO:0000313" key="1">
    <source>
        <dbReference type="EMBL" id="GGW30325.1"/>
    </source>
</evidence>
<proteinExistence type="predicted"/>
<dbReference type="RefSeq" id="WP_229797162.1">
    <property type="nucleotide sequence ID" value="NZ_BMWP01000007.1"/>
</dbReference>
<dbReference type="AlphaFoldDB" id="A0A918IUA3"/>
<gene>
    <name evidence="1" type="ORF">GCM10007383_14560</name>
</gene>
<accession>A0A918IUA3</accession>
<reference evidence="1" key="2">
    <citation type="submission" date="2020-09" db="EMBL/GenBank/DDBJ databases">
        <authorList>
            <person name="Sun Q."/>
            <person name="Kim S."/>
        </authorList>
    </citation>
    <scope>NUCLEOTIDE SEQUENCE</scope>
    <source>
        <strain evidence="1">KCTC 12113</strain>
    </source>
</reference>
<protein>
    <recommendedName>
        <fullName evidence="3">DDE transposase</fullName>
    </recommendedName>
</protein>
<dbReference type="Proteomes" id="UP000634668">
    <property type="component" value="Unassembled WGS sequence"/>
</dbReference>
<reference evidence="1" key="1">
    <citation type="journal article" date="2014" name="Int. J. Syst. Evol. Microbiol.">
        <title>Complete genome sequence of Corynebacterium casei LMG S-19264T (=DSM 44701T), isolated from a smear-ripened cheese.</title>
        <authorList>
            <consortium name="US DOE Joint Genome Institute (JGI-PGF)"/>
            <person name="Walter F."/>
            <person name="Albersmeier A."/>
            <person name="Kalinowski J."/>
            <person name="Ruckert C."/>
        </authorList>
    </citation>
    <scope>NUCLEOTIDE SEQUENCE</scope>
    <source>
        <strain evidence="1">KCTC 12113</strain>
    </source>
</reference>
<organism evidence="1 2">
    <name type="scientific">Arenibacter certesii</name>
    <dbReference type="NCBI Taxonomy" id="228955"/>
    <lineage>
        <taxon>Bacteria</taxon>
        <taxon>Pseudomonadati</taxon>
        <taxon>Bacteroidota</taxon>
        <taxon>Flavobacteriia</taxon>
        <taxon>Flavobacteriales</taxon>
        <taxon>Flavobacteriaceae</taxon>
        <taxon>Arenibacter</taxon>
    </lineage>
</organism>
<sequence length="106" mass="12221">MPGKRLQRQYKDCLSQFNQWKHKDHANDWLVYPQNIGPYLSIDETALSRGELYTIITNKQAKSKKGALVGIFKSTKAEPIIDRLLRLPVSIRNKVQEITLDMAHSI</sequence>
<evidence type="ECO:0008006" key="3">
    <source>
        <dbReference type="Google" id="ProtNLM"/>
    </source>
</evidence>
<evidence type="ECO:0000313" key="2">
    <source>
        <dbReference type="Proteomes" id="UP000634668"/>
    </source>
</evidence>
<keyword evidence="2" id="KW-1185">Reference proteome</keyword>
<dbReference type="EMBL" id="BMWP01000007">
    <property type="protein sequence ID" value="GGW30325.1"/>
    <property type="molecule type" value="Genomic_DNA"/>
</dbReference>